<organism evidence="1 2">
    <name type="scientific">Candidatus Methanoperedens nitratireducens</name>
    <dbReference type="NCBI Taxonomy" id="1392998"/>
    <lineage>
        <taxon>Archaea</taxon>
        <taxon>Methanobacteriati</taxon>
        <taxon>Methanobacteriota</taxon>
        <taxon>Stenosarchaea group</taxon>
        <taxon>Methanomicrobia</taxon>
        <taxon>Methanosarcinales</taxon>
        <taxon>ANME-2 cluster</taxon>
        <taxon>Candidatus Methanoperedentaceae</taxon>
        <taxon>Candidatus Methanoperedens</taxon>
    </lineage>
</organism>
<name>A0A284VJK4_9EURY</name>
<dbReference type="EMBL" id="FZMP01000020">
    <property type="protein sequence ID" value="SNQ59359.1"/>
    <property type="molecule type" value="Genomic_DNA"/>
</dbReference>
<protein>
    <submittedName>
        <fullName evidence="1">Uncharacterized protein</fullName>
    </submittedName>
</protein>
<accession>A0A284VJK4</accession>
<sequence length="51" mass="5980">MIITISFLITFIASRAIVVAAGESKPSLELWVGNYHVHLILYEHNRERKRW</sequence>
<evidence type="ECO:0000313" key="1">
    <source>
        <dbReference type="EMBL" id="SNQ59359.1"/>
    </source>
</evidence>
<evidence type="ECO:0000313" key="2">
    <source>
        <dbReference type="Proteomes" id="UP000218615"/>
    </source>
</evidence>
<keyword evidence="2" id="KW-1185">Reference proteome</keyword>
<proteinExistence type="predicted"/>
<dbReference type="AlphaFoldDB" id="A0A284VJK4"/>
<gene>
    <name evidence="1" type="ORF">MNV_1160001</name>
</gene>
<dbReference type="Proteomes" id="UP000218615">
    <property type="component" value="Unassembled WGS sequence"/>
</dbReference>
<reference evidence="2" key="1">
    <citation type="submission" date="2017-06" db="EMBL/GenBank/DDBJ databases">
        <authorList>
            <person name="Cremers G."/>
        </authorList>
    </citation>
    <scope>NUCLEOTIDE SEQUENCE [LARGE SCALE GENOMIC DNA]</scope>
</reference>